<dbReference type="InterPro" id="IPR011042">
    <property type="entry name" value="6-blade_b-propeller_TolB-like"/>
</dbReference>
<proteinExistence type="predicted"/>
<organism evidence="4 5">
    <name type="scientific">Crassostrea virginica</name>
    <name type="common">Eastern oyster</name>
    <dbReference type="NCBI Taxonomy" id="6565"/>
    <lineage>
        <taxon>Eukaryota</taxon>
        <taxon>Metazoa</taxon>
        <taxon>Spiralia</taxon>
        <taxon>Lophotrochozoa</taxon>
        <taxon>Mollusca</taxon>
        <taxon>Bivalvia</taxon>
        <taxon>Autobranchia</taxon>
        <taxon>Pteriomorphia</taxon>
        <taxon>Ostreida</taxon>
        <taxon>Ostreoidea</taxon>
        <taxon>Ostreidae</taxon>
        <taxon>Crassostrea</taxon>
    </lineage>
</organism>
<gene>
    <name evidence="5" type="primary">LOC111113340</name>
</gene>
<reference evidence="5" key="1">
    <citation type="submission" date="2025-08" db="UniProtKB">
        <authorList>
            <consortium name="RefSeq"/>
        </authorList>
    </citation>
    <scope>IDENTIFICATION</scope>
    <source>
        <tissue evidence="5">Whole sample</tissue>
    </source>
</reference>
<evidence type="ECO:0000256" key="1">
    <source>
        <dbReference type="PROSITE-ProRule" id="PRU00024"/>
    </source>
</evidence>
<keyword evidence="4" id="KW-1185">Reference proteome</keyword>
<evidence type="ECO:0000313" key="5">
    <source>
        <dbReference type="RefSeq" id="XP_022307245.1"/>
    </source>
</evidence>
<feature type="domain" description="B box-type" evidence="3">
    <location>
        <begin position="57"/>
        <end position="98"/>
    </location>
</feature>
<dbReference type="Gene3D" id="3.30.160.60">
    <property type="entry name" value="Classic Zinc Finger"/>
    <property type="match status" value="1"/>
</dbReference>
<dbReference type="OrthoDB" id="1616686at2759"/>
<dbReference type="RefSeq" id="XP_022307245.1">
    <property type="nucleotide sequence ID" value="XM_022451537.1"/>
</dbReference>
<dbReference type="InterPro" id="IPR000315">
    <property type="entry name" value="Znf_B-box"/>
</dbReference>
<dbReference type="Proteomes" id="UP000694844">
    <property type="component" value="Chromosome 9"/>
</dbReference>
<dbReference type="GeneID" id="111113340"/>
<dbReference type="AlphaFoldDB" id="A0A8B8BVD1"/>
<keyword evidence="1" id="KW-0479">Metal-binding</keyword>
<dbReference type="GO" id="GO:0061630">
    <property type="term" value="F:ubiquitin protein ligase activity"/>
    <property type="evidence" value="ECO:0007669"/>
    <property type="project" value="TreeGrafter"/>
</dbReference>
<feature type="domain" description="B box-type" evidence="3">
    <location>
        <begin position="6"/>
        <end position="51"/>
    </location>
</feature>
<dbReference type="SUPFAM" id="SSF57845">
    <property type="entry name" value="B-box zinc-binding domain"/>
    <property type="match status" value="1"/>
</dbReference>
<dbReference type="CDD" id="cd19756">
    <property type="entry name" value="Bbox2"/>
    <property type="match status" value="1"/>
</dbReference>
<evidence type="ECO:0000259" key="3">
    <source>
        <dbReference type="PROSITE" id="PS50119"/>
    </source>
</evidence>
<dbReference type="PANTHER" id="PTHR25462:SF305">
    <property type="entry name" value="RING-TYPE DOMAIN-CONTAINING PROTEIN"/>
    <property type="match status" value="1"/>
</dbReference>
<feature type="coiled-coil region" evidence="2">
    <location>
        <begin position="163"/>
        <end position="201"/>
    </location>
</feature>
<dbReference type="SMART" id="SM00336">
    <property type="entry name" value="BBOX"/>
    <property type="match status" value="2"/>
</dbReference>
<protein>
    <submittedName>
        <fullName evidence="5">Uncharacterized protein LOC111113340</fullName>
    </submittedName>
</protein>
<dbReference type="Pfam" id="PF00643">
    <property type="entry name" value="zf-B_box"/>
    <property type="match status" value="1"/>
</dbReference>
<dbReference type="GO" id="GO:0005654">
    <property type="term" value="C:nucleoplasm"/>
    <property type="evidence" value="ECO:0007669"/>
    <property type="project" value="TreeGrafter"/>
</dbReference>
<dbReference type="SUPFAM" id="SSF101898">
    <property type="entry name" value="NHL repeat"/>
    <property type="match status" value="1"/>
</dbReference>
<accession>A0A8B8BVD1</accession>
<evidence type="ECO:0000313" key="4">
    <source>
        <dbReference type="Proteomes" id="UP000694844"/>
    </source>
</evidence>
<sequence>MATQGQENIECDLCHEPVSFFCRRCGVKLCDSCALIHLRAKTKFGHEVVEYASKDDVDTCVCESHPKHECSAYCETCDISICPLCVSVKHKSHEMSDLHEKIEELLKGIAIENDRLQSFRHELEGTLDHMTKQLSSLSSLYQKGKNEITNRGEMWHTLIDNHVKKLHQELDDLKRENEALLQKQKREFERIIGKIDEMNGKFTQLQRSKNVTEMQKFKPVIQERKIVKEIVQYMFPAFHDCKIDENHMQTYFGYIEKNPEMIMSQFDQNFMSGAVAVRKVLEVPTVTTVLQTGFFADTNNNFAFFDMAVTDDKKVWMGGASNELKLYDLQGNLHRTVTISYTGMYICMYNKQVLFIDRNDNTVKKISDDDTVVTMFTTGEWEPKGITGSSSNDLLVLLRKSKQSKVVRYSSTGTVLQEIQYDSQCQPLYQKAWYIAENVNGDIIVTDHKKKIVVAVDRQGIFRYSYSGNEISFKPVGIATDSIGHVFVTDFNGNKIHMLDSDGRFLRNLIPKEGIECPRAVCMISDSEMIVGECLTALAKKIKFIEHLI</sequence>
<keyword evidence="1" id="KW-0862">Zinc</keyword>
<evidence type="ECO:0000256" key="2">
    <source>
        <dbReference type="SAM" id="Coils"/>
    </source>
</evidence>
<dbReference type="KEGG" id="cvn:111113340"/>
<dbReference type="InterPro" id="IPR047153">
    <property type="entry name" value="TRIM45/56/19-like"/>
</dbReference>
<name>A0A8B8BVD1_CRAVI</name>
<dbReference type="GO" id="GO:0008270">
    <property type="term" value="F:zinc ion binding"/>
    <property type="evidence" value="ECO:0007669"/>
    <property type="project" value="UniProtKB-KW"/>
</dbReference>
<keyword evidence="1" id="KW-0863">Zinc-finger</keyword>
<keyword evidence="2" id="KW-0175">Coiled coil</keyword>
<dbReference type="PANTHER" id="PTHR25462">
    <property type="entry name" value="BONUS, ISOFORM C-RELATED"/>
    <property type="match status" value="1"/>
</dbReference>
<dbReference type="Gene3D" id="2.120.10.30">
    <property type="entry name" value="TolB, C-terminal domain"/>
    <property type="match status" value="1"/>
</dbReference>
<dbReference type="PROSITE" id="PS50119">
    <property type="entry name" value="ZF_BBOX"/>
    <property type="match status" value="2"/>
</dbReference>